<name>A0ACB7SZL5_HYAAI</name>
<protein>
    <submittedName>
        <fullName evidence="1">Uncharacterized protein</fullName>
    </submittedName>
</protein>
<reference evidence="1" key="1">
    <citation type="submission" date="2020-05" db="EMBL/GenBank/DDBJ databases">
        <title>Large-scale comparative analyses of tick genomes elucidate their genetic diversity and vector capacities.</title>
        <authorList>
            <person name="Jia N."/>
            <person name="Wang J."/>
            <person name="Shi W."/>
            <person name="Du L."/>
            <person name="Sun Y."/>
            <person name="Zhan W."/>
            <person name="Jiang J."/>
            <person name="Wang Q."/>
            <person name="Zhang B."/>
            <person name="Ji P."/>
            <person name="Sakyi L.B."/>
            <person name="Cui X."/>
            <person name="Yuan T."/>
            <person name="Jiang B."/>
            <person name="Yang W."/>
            <person name="Lam T.T.-Y."/>
            <person name="Chang Q."/>
            <person name="Ding S."/>
            <person name="Wang X."/>
            <person name="Zhu J."/>
            <person name="Ruan X."/>
            <person name="Zhao L."/>
            <person name="Wei J."/>
            <person name="Que T."/>
            <person name="Du C."/>
            <person name="Cheng J."/>
            <person name="Dai P."/>
            <person name="Han X."/>
            <person name="Huang E."/>
            <person name="Gao Y."/>
            <person name="Liu J."/>
            <person name="Shao H."/>
            <person name="Ye R."/>
            <person name="Li L."/>
            <person name="Wei W."/>
            <person name="Wang X."/>
            <person name="Wang C."/>
            <person name="Yang T."/>
            <person name="Huo Q."/>
            <person name="Li W."/>
            <person name="Guo W."/>
            <person name="Chen H."/>
            <person name="Zhou L."/>
            <person name="Ni X."/>
            <person name="Tian J."/>
            <person name="Zhou Y."/>
            <person name="Sheng Y."/>
            <person name="Liu T."/>
            <person name="Pan Y."/>
            <person name="Xia L."/>
            <person name="Li J."/>
            <person name="Zhao F."/>
            <person name="Cao W."/>
        </authorList>
    </citation>
    <scope>NUCLEOTIDE SEQUENCE</scope>
    <source>
        <strain evidence="1">Hyas-2018</strain>
    </source>
</reference>
<dbReference type="EMBL" id="CM023491">
    <property type="protein sequence ID" value="KAH6940637.1"/>
    <property type="molecule type" value="Genomic_DNA"/>
</dbReference>
<comment type="caution">
    <text evidence="1">The sequence shown here is derived from an EMBL/GenBank/DDBJ whole genome shotgun (WGS) entry which is preliminary data.</text>
</comment>
<dbReference type="Proteomes" id="UP000821845">
    <property type="component" value="Chromosome 11"/>
</dbReference>
<accession>A0ACB7SZL5</accession>
<sequence>MKEGLSTARQSDDPTPALEASKNKDGVSSGIYGSGSSHLRNAQVEDVDVTGDGTLRPLAKLHISAMKKSPVFIAKTEPFDRPYSEELVKLNKDESVFAEDKLRNYVRSVGVRSEENNLNRTSSRSQVASSDEQGRKFTADRSGNRGLYKGDVPPNSGLFSLGSNEEDSDASHTVLKQERGQSPKRVLSDDGEPWRDVGGKSRRQDDEQGPARDDRKRRKLPTAASCEGDKQGRSLDRSDRWTSPKRELPTREVREEQRLSKQPSKRYSDDIPPSYDYHHNYRRHSSVTGDEERVKGRSPSRRDWPPMKRPLSHGEDAKVLPSEGTRSTIYADQDVPCKGRKEEDRGAFGQHPGENCEEERPLLQERQSLKNRVPSNPDEAEDRSARFFDDDQNKRSRPDAKAMRDDEHDEASRQPTDTRNNSQGRWGVYREGDDRHKEDCYYGDRVLLSTARSDRDYCRSQRAPLHNEEPPQQYSRLPKDNEPWTVRHADPEELAPSARHWDDNIRREETTGALRQRQRTPSLAGTSPFKEVRSADDRDESSGDSAIEHIGVQGEETGPGLPPEPRPIAPIEQSLPTSGKVQHRLEKLSKDESSMKCDDKKSLYEDKDLAVRADKEAVPEGKPQSVLGAWLNILRAAPLDVLPATALNITTAAAAAAVQRNRELKSNPANRNMAKSNLKFQNEQRDVTGPHRCGCCSWFRFWFAFGAFAMVVMMPLGVVLLPHSAHNSQHADLGGVAAGQPGFQRVTGKLLNMSYNEEDFETAPQSCDYAPYAAPHFGDVPPKMHSGVNVMGTQYRHVICVFDSKYIWERQTVKFAYTPLDIQAQYCNALVHYSIMIGQSGPQYKEGRFRGRKLTEALSTIASSKHRGTAIPVYLTLGGSWEDSHGIYQAVSNATVGKTVADFLEDNANFYAGINIDWIRPGDACSQGGVRDLPVTFPYFVRLFKNRSLRVMLTVPPLPHLLGPYQLPLVLPELDYVVVSTHKLRLPGEVACAGERRLATAAFLRIRDLYASSSADSATASKFVYSLSIAPDIYNIAATTKAVFPAPMKNVAASFQGLQLWKGKTAYPLVCDLKVNDVSSDKECTMASGKIKGEVVTFARAEDLCRRMRKAYDDGIGDAPVAVYHVQLDDPWRYL</sequence>
<keyword evidence="2" id="KW-1185">Reference proteome</keyword>
<evidence type="ECO:0000313" key="2">
    <source>
        <dbReference type="Proteomes" id="UP000821845"/>
    </source>
</evidence>
<gene>
    <name evidence="1" type="ORF">HPB50_003602</name>
</gene>
<proteinExistence type="predicted"/>
<evidence type="ECO:0000313" key="1">
    <source>
        <dbReference type="EMBL" id="KAH6940637.1"/>
    </source>
</evidence>
<organism evidence="1 2">
    <name type="scientific">Hyalomma asiaticum</name>
    <name type="common">Tick</name>
    <dbReference type="NCBI Taxonomy" id="266040"/>
    <lineage>
        <taxon>Eukaryota</taxon>
        <taxon>Metazoa</taxon>
        <taxon>Ecdysozoa</taxon>
        <taxon>Arthropoda</taxon>
        <taxon>Chelicerata</taxon>
        <taxon>Arachnida</taxon>
        <taxon>Acari</taxon>
        <taxon>Parasitiformes</taxon>
        <taxon>Ixodida</taxon>
        <taxon>Ixodoidea</taxon>
        <taxon>Ixodidae</taxon>
        <taxon>Hyalomminae</taxon>
        <taxon>Hyalomma</taxon>
    </lineage>
</organism>